<dbReference type="Proteomes" id="UP000332933">
    <property type="component" value="Unassembled WGS sequence"/>
</dbReference>
<evidence type="ECO:0000313" key="1">
    <source>
        <dbReference type="EMBL" id="KAF0700343.1"/>
    </source>
</evidence>
<dbReference type="EMBL" id="VJMH01005128">
    <property type="protein sequence ID" value="KAF0700343.1"/>
    <property type="molecule type" value="Genomic_DNA"/>
</dbReference>
<evidence type="ECO:0000313" key="2">
    <source>
        <dbReference type="EMBL" id="VFT86040.1"/>
    </source>
</evidence>
<proteinExistence type="predicted"/>
<reference evidence="1" key="2">
    <citation type="submission" date="2019-06" db="EMBL/GenBank/DDBJ databases">
        <title>Genomics analysis of Aphanomyces spp. identifies a new class of oomycete effector associated with host adaptation.</title>
        <authorList>
            <person name="Gaulin E."/>
        </authorList>
    </citation>
    <scope>NUCLEOTIDE SEQUENCE</scope>
    <source>
        <strain evidence="1">CBS 578.67</strain>
    </source>
</reference>
<dbReference type="AlphaFoldDB" id="A0A485KMC6"/>
<protein>
    <submittedName>
        <fullName evidence="2">Aste57867_9156 protein</fullName>
    </submittedName>
</protein>
<accession>A0A485KMC6</accession>
<dbReference type="EMBL" id="CAADRA010005149">
    <property type="protein sequence ID" value="VFT86040.1"/>
    <property type="molecule type" value="Genomic_DNA"/>
</dbReference>
<organism evidence="2 3">
    <name type="scientific">Aphanomyces stellatus</name>
    <dbReference type="NCBI Taxonomy" id="120398"/>
    <lineage>
        <taxon>Eukaryota</taxon>
        <taxon>Sar</taxon>
        <taxon>Stramenopiles</taxon>
        <taxon>Oomycota</taxon>
        <taxon>Saprolegniomycetes</taxon>
        <taxon>Saprolegniales</taxon>
        <taxon>Verrucalvaceae</taxon>
        <taxon>Aphanomyces</taxon>
    </lineage>
</organism>
<evidence type="ECO:0000313" key="3">
    <source>
        <dbReference type="Proteomes" id="UP000332933"/>
    </source>
</evidence>
<gene>
    <name evidence="2" type="primary">Aste57867_9156</name>
    <name evidence="1" type="ORF">As57867_009120</name>
    <name evidence="2" type="ORF">ASTE57867_9156</name>
</gene>
<reference evidence="2 3" key="1">
    <citation type="submission" date="2019-03" db="EMBL/GenBank/DDBJ databases">
        <authorList>
            <person name="Gaulin E."/>
            <person name="Dumas B."/>
        </authorList>
    </citation>
    <scope>NUCLEOTIDE SEQUENCE [LARGE SCALE GENOMIC DNA]</scope>
    <source>
        <strain evidence="2">CBS 568.67</strain>
    </source>
</reference>
<name>A0A485KMC6_9STRA</name>
<keyword evidence="3" id="KW-1185">Reference proteome</keyword>
<dbReference type="OrthoDB" id="78977at2759"/>
<sequence>MAVARLHGCVVGKSILYVSATQINMGNDFWWPNFNATGAYAYVANWYTLHLMLHSADDVAVALDNVEFADVTPYNPTSTVISSSVFSPLIALYESANTVSHAVDSLRAHDVCGVPQVMTQYCWLDFDKQYAMANLLTLQQRCHANGTFYLESMLRNIGWVEFAVCWGNHAFEFAFADALRATHAGVAWLQQTNTAVFNTPVNVEVAFWVAHGIDHDTTQFQNFKSLGLTKIFSIENAIGIAVPMALKHTTAAWLPSQTTMKLYWAFGMDIVAITSPNSPVFGSSVLAASATVAYAN</sequence>